<keyword evidence="2 13" id="KW-0812">Transmembrane</keyword>
<dbReference type="EMBL" id="OV725082">
    <property type="protein sequence ID" value="CAH1406033.1"/>
    <property type="molecule type" value="Genomic_DNA"/>
</dbReference>
<evidence type="ECO:0000256" key="6">
    <source>
        <dbReference type="ARBA" id="ARBA00023136"/>
    </source>
</evidence>
<keyword evidence="9" id="KW-0325">Glycoprotein</keyword>
<proteinExistence type="predicted"/>
<feature type="disulfide bond" evidence="11">
    <location>
        <begin position="437"/>
        <end position="449"/>
    </location>
</feature>
<evidence type="ECO:0000256" key="9">
    <source>
        <dbReference type="ARBA" id="ARBA00023180"/>
    </source>
</evidence>
<evidence type="ECO:0000256" key="8">
    <source>
        <dbReference type="ARBA" id="ARBA00023170"/>
    </source>
</evidence>
<evidence type="ECO:0000256" key="10">
    <source>
        <dbReference type="PROSITE-ProRule" id="PRU00090"/>
    </source>
</evidence>
<evidence type="ECO:0000256" key="4">
    <source>
        <dbReference type="ARBA" id="ARBA00022968"/>
    </source>
</evidence>
<evidence type="ECO:0000256" key="5">
    <source>
        <dbReference type="ARBA" id="ARBA00022989"/>
    </source>
</evidence>
<evidence type="ECO:0000256" key="7">
    <source>
        <dbReference type="ARBA" id="ARBA00023157"/>
    </source>
</evidence>
<feature type="transmembrane region" description="Helical" evidence="13">
    <location>
        <begin position="42"/>
        <end position="63"/>
    </location>
</feature>
<dbReference type="InterPro" id="IPR036055">
    <property type="entry name" value="LDL_receptor-like_sf"/>
</dbReference>
<evidence type="ECO:0000256" key="3">
    <source>
        <dbReference type="ARBA" id="ARBA00022737"/>
    </source>
</evidence>
<dbReference type="SMART" id="SM00063">
    <property type="entry name" value="FRI"/>
    <property type="match status" value="1"/>
</dbReference>
<sequence>MHLIRFRHQNFPRTRTDAVYKIEAVGGRDSVKNIFTWKVLRWVLIPSMILLLLGTAVYTIIWASQEEPKLIVNTNETNEGLLFDLGVESSYGQLPGKPPQDPPPEVTEPPNDLLTSDMDEFDGNDTDSYMKEEVSFIDRLISSFQENSKKQGTPHEGLSVKQFTSLGETGYRRIPNGHKYGEYQSLPTMTKYLERSTTVLPVSPTLPSLQPKGAPTPTQPPFNYSESNCHSPQLSMCRGIIPWDLTTVPNLPGITSMTSLQEAMPYFELVLESGCSPRARGFLCSLLEPECQPIGRTVIPPCRKACKAVAEECSDFILDILDLSKVFQCDSYPDSDNPAECVNFAKGDKCLPKEMSCDDGTCIPKRWKCNGIKDCSNEVDETNCTICNRHQFACESKDACIPLEWKCDGNEDCPDKSDENNCHSEEDMVMHSHASPCPSGELRCVDGRCITVQQICNGNKDCSDGADEANCPLPFTDQNQDQHMAPPQWHDEEPADWSIHHCFSVGVEQAAKLNNPVK</sequence>
<dbReference type="Gene3D" id="1.10.2000.10">
    <property type="entry name" value="Frizzled cysteine-rich domain"/>
    <property type="match status" value="1"/>
</dbReference>
<keyword evidence="8" id="KW-0675">Receptor</keyword>
<evidence type="ECO:0000256" key="11">
    <source>
        <dbReference type="PROSITE-ProRule" id="PRU00124"/>
    </source>
</evidence>
<dbReference type="OrthoDB" id="10006456at2759"/>
<evidence type="ECO:0000256" key="1">
    <source>
        <dbReference type="ARBA" id="ARBA00004401"/>
    </source>
</evidence>
<dbReference type="PANTHER" id="PTHR24270:SF57">
    <property type="entry name" value="FI24007P1"/>
    <property type="match status" value="1"/>
</dbReference>
<dbReference type="PANTHER" id="PTHR24270">
    <property type="entry name" value="LOW-DENSITY LIPOPROTEIN RECEPTOR-RELATED"/>
    <property type="match status" value="1"/>
</dbReference>
<dbReference type="GO" id="GO:0005886">
    <property type="term" value="C:plasma membrane"/>
    <property type="evidence" value="ECO:0007669"/>
    <property type="project" value="UniProtKB-SubCell"/>
</dbReference>
<dbReference type="Pfam" id="PF01392">
    <property type="entry name" value="Fz"/>
    <property type="match status" value="1"/>
</dbReference>
<evidence type="ECO:0000256" key="13">
    <source>
        <dbReference type="SAM" id="Phobius"/>
    </source>
</evidence>
<evidence type="ECO:0000259" key="14">
    <source>
        <dbReference type="PROSITE" id="PS50038"/>
    </source>
</evidence>
<feature type="disulfide bond" evidence="11">
    <location>
        <begin position="407"/>
        <end position="422"/>
    </location>
</feature>
<evidence type="ECO:0000256" key="12">
    <source>
        <dbReference type="SAM" id="MobiDB-lite"/>
    </source>
</evidence>
<reference evidence="15" key="1">
    <citation type="submission" date="2022-01" db="EMBL/GenBank/DDBJ databases">
        <authorList>
            <person name="King R."/>
        </authorList>
    </citation>
    <scope>NUCLEOTIDE SEQUENCE</scope>
</reference>
<feature type="region of interest" description="Disordered" evidence="12">
    <location>
        <begin position="92"/>
        <end position="117"/>
    </location>
</feature>
<feature type="disulfide bond" evidence="11">
    <location>
        <begin position="357"/>
        <end position="375"/>
    </location>
</feature>
<gene>
    <name evidence="15" type="ORF">NEZAVI_LOCUS14076</name>
</gene>
<dbReference type="PRINTS" id="PR00261">
    <property type="entry name" value="LDLRECEPTOR"/>
</dbReference>
<name>A0A9P0HNK9_NEZVI</name>
<dbReference type="SMART" id="SM00192">
    <property type="entry name" value="LDLa"/>
    <property type="match status" value="3"/>
</dbReference>
<evidence type="ECO:0000256" key="2">
    <source>
        <dbReference type="ARBA" id="ARBA00022692"/>
    </source>
</evidence>
<dbReference type="Pfam" id="PF00057">
    <property type="entry name" value="Ldl_recept_a"/>
    <property type="match status" value="3"/>
</dbReference>
<feature type="disulfide bond" evidence="11">
    <location>
        <begin position="369"/>
        <end position="384"/>
    </location>
</feature>
<dbReference type="InterPro" id="IPR002172">
    <property type="entry name" value="LDrepeatLR_classA_rpt"/>
</dbReference>
<keyword evidence="16" id="KW-1185">Reference proteome</keyword>
<feature type="domain" description="FZ" evidence="14">
    <location>
        <begin position="224"/>
        <end position="344"/>
    </location>
</feature>
<dbReference type="GO" id="GO:0016192">
    <property type="term" value="P:vesicle-mediated transport"/>
    <property type="evidence" value="ECO:0007669"/>
    <property type="project" value="UniProtKB-ARBA"/>
</dbReference>
<dbReference type="InterPro" id="IPR023415">
    <property type="entry name" value="LDLR_class-A_CS"/>
</dbReference>
<keyword evidence="6 13" id="KW-0472">Membrane</keyword>
<dbReference type="PROSITE" id="PS50068">
    <property type="entry name" value="LDLRA_2"/>
    <property type="match status" value="3"/>
</dbReference>
<dbReference type="CDD" id="cd07066">
    <property type="entry name" value="CRD_FZ"/>
    <property type="match status" value="1"/>
</dbReference>
<comment type="subcellular location">
    <subcellularLocation>
        <location evidence="1">Cell membrane</location>
        <topology evidence="1">Single-pass type II membrane protein</topology>
    </subcellularLocation>
</comment>
<dbReference type="Proteomes" id="UP001152798">
    <property type="component" value="Chromosome 6"/>
</dbReference>
<dbReference type="AlphaFoldDB" id="A0A9P0HNK9"/>
<dbReference type="InterPro" id="IPR020067">
    <property type="entry name" value="Frizzled_dom"/>
</dbReference>
<dbReference type="InterPro" id="IPR036790">
    <property type="entry name" value="Frizzled_dom_sf"/>
</dbReference>
<comment type="caution">
    <text evidence="11">Lacks conserved residue(s) required for the propagation of feature annotation.</text>
</comment>
<keyword evidence="4" id="KW-0735">Signal-anchor</keyword>
<keyword evidence="3" id="KW-0677">Repeat</keyword>
<keyword evidence="7 11" id="KW-1015">Disulfide bond</keyword>
<dbReference type="Gene3D" id="4.10.400.10">
    <property type="entry name" value="Low-density Lipoprotein Receptor"/>
    <property type="match status" value="3"/>
</dbReference>
<evidence type="ECO:0000313" key="16">
    <source>
        <dbReference type="Proteomes" id="UP001152798"/>
    </source>
</evidence>
<feature type="disulfide bond" evidence="11">
    <location>
        <begin position="456"/>
        <end position="471"/>
    </location>
</feature>
<evidence type="ECO:0000313" key="15">
    <source>
        <dbReference type="EMBL" id="CAH1406033.1"/>
    </source>
</evidence>
<dbReference type="FunFam" id="4.10.400.10:FF:000045">
    <property type="entry name" value="Low-density lipoprotein receptor-related protein 2"/>
    <property type="match status" value="1"/>
</dbReference>
<protein>
    <recommendedName>
        <fullName evidence="14">FZ domain-containing protein</fullName>
    </recommendedName>
</protein>
<accession>A0A9P0HNK9</accession>
<feature type="disulfide bond" evidence="11">
    <location>
        <begin position="444"/>
        <end position="462"/>
    </location>
</feature>
<dbReference type="PROSITE" id="PS01209">
    <property type="entry name" value="LDLRA_1"/>
    <property type="match status" value="1"/>
</dbReference>
<dbReference type="PROSITE" id="PS50038">
    <property type="entry name" value="FZ"/>
    <property type="match status" value="1"/>
</dbReference>
<feature type="disulfide bond" evidence="10">
    <location>
        <begin position="275"/>
        <end position="313"/>
    </location>
</feature>
<feature type="compositionally biased region" description="Pro residues" evidence="12">
    <location>
        <begin position="96"/>
        <end position="107"/>
    </location>
</feature>
<dbReference type="SUPFAM" id="SSF57424">
    <property type="entry name" value="LDL receptor-like module"/>
    <property type="match status" value="3"/>
</dbReference>
<dbReference type="InterPro" id="IPR050685">
    <property type="entry name" value="LDLR"/>
</dbReference>
<dbReference type="SUPFAM" id="SSF63501">
    <property type="entry name" value="Frizzled cysteine-rich domain"/>
    <property type="match status" value="1"/>
</dbReference>
<feature type="disulfide bond" evidence="11">
    <location>
        <begin position="350"/>
        <end position="362"/>
    </location>
</feature>
<dbReference type="CDD" id="cd00112">
    <property type="entry name" value="LDLa"/>
    <property type="match status" value="3"/>
</dbReference>
<keyword evidence="5 13" id="KW-1133">Transmembrane helix</keyword>
<organism evidence="15 16">
    <name type="scientific">Nezara viridula</name>
    <name type="common">Southern green stink bug</name>
    <name type="synonym">Cimex viridulus</name>
    <dbReference type="NCBI Taxonomy" id="85310"/>
    <lineage>
        <taxon>Eukaryota</taxon>
        <taxon>Metazoa</taxon>
        <taxon>Ecdysozoa</taxon>
        <taxon>Arthropoda</taxon>
        <taxon>Hexapoda</taxon>
        <taxon>Insecta</taxon>
        <taxon>Pterygota</taxon>
        <taxon>Neoptera</taxon>
        <taxon>Paraneoptera</taxon>
        <taxon>Hemiptera</taxon>
        <taxon>Heteroptera</taxon>
        <taxon>Panheteroptera</taxon>
        <taxon>Pentatomomorpha</taxon>
        <taxon>Pentatomoidea</taxon>
        <taxon>Pentatomidae</taxon>
        <taxon>Pentatominae</taxon>
        <taxon>Nezara</taxon>
    </lineage>
</organism>